<keyword evidence="9" id="KW-0325">Glycoprotein</keyword>
<keyword evidence="3" id="KW-0812">Transmembrane</keyword>
<dbReference type="InterPro" id="IPR031335">
    <property type="entry name" value="Glyco_hydro_63_C"/>
</dbReference>
<dbReference type="Gene3D" id="1.50.10.10">
    <property type="match status" value="1"/>
</dbReference>
<dbReference type="EC" id="3.2.1.106" evidence="11 12"/>
<comment type="subcellular location">
    <subcellularLocation>
        <location evidence="1 12">Endoplasmic reticulum membrane</location>
        <topology evidence="1 12">Single-pass type II membrane protein</topology>
    </subcellularLocation>
</comment>
<keyword evidence="10 12" id="KW-0326">Glycosidase</keyword>
<evidence type="ECO:0000256" key="9">
    <source>
        <dbReference type="ARBA" id="ARBA00023180"/>
    </source>
</evidence>
<keyword evidence="6" id="KW-0735">Signal-anchor</keyword>
<dbReference type="InterPro" id="IPR008928">
    <property type="entry name" value="6-hairpin_glycosidase_sf"/>
</dbReference>
<dbReference type="AlphaFoldDB" id="M5E6S5"/>
<keyword evidence="7" id="KW-1133">Transmembrane helix</keyword>
<dbReference type="VEuPathDB" id="FungiDB:MSYG_0639"/>
<dbReference type="RefSeq" id="XP_018739409.1">
    <property type="nucleotide sequence ID" value="XM_018885880.1"/>
</dbReference>
<evidence type="ECO:0000256" key="11">
    <source>
        <dbReference type="ARBA" id="ARBA00038888"/>
    </source>
</evidence>
<dbReference type="GO" id="GO:0004573">
    <property type="term" value="F:Glc3Man9GlcNAc2 oligosaccharide glucosidase activity"/>
    <property type="evidence" value="ECO:0007669"/>
    <property type="project" value="UniProtKB-UniRule"/>
</dbReference>
<dbReference type="Pfam" id="PF16923">
    <property type="entry name" value="Glyco_hydro_63N"/>
    <property type="match status" value="1"/>
</dbReference>
<dbReference type="Gene3D" id="2.70.98.110">
    <property type="entry name" value="Glycosyl hydrolase family 63, N-terminal domain"/>
    <property type="match status" value="1"/>
</dbReference>
<keyword evidence="4 12" id="KW-0378">Hydrolase</keyword>
<evidence type="ECO:0000256" key="8">
    <source>
        <dbReference type="ARBA" id="ARBA00023136"/>
    </source>
</evidence>
<evidence type="ECO:0000256" key="6">
    <source>
        <dbReference type="ARBA" id="ARBA00022968"/>
    </source>
</evidence>
<dbReference type="InterPro" id="IPR031631">
    <property type="entry name" value="Glyco_hydro_63N"/>
</dbReference>
<evidence type="ECO:0000256" key="12">
    <source>
        <dbReference type="RuleBase" id="RU368089"/>
    </source>
</evidence>
<evidence type="ECO:0000256" key="10">
    <source>
        <dbReference type="ARBA" id="ARBA00023295"/>
    </source>
</evidence>
<reference evidence="14" key="1">
    <citation type="journal article" date="2017" name="Nucleic Acids Res.">
        <title>Proteogenomics produces comprehensive and highly accurate protein-coding gene annotation in a complete genome assembly of Malassezia sympodialis.</title>
        <authorList>
            <person name="Zhu Y."/>
            <person name="Engstroem P.G."/>
            <person name="Tellgren-Roth C."/>
            <person name="Baudo C.D."/>
            <person name="Kennell J.C."/>
            <person name="Sun S."/>
            <person name="Billmyre R.B."/>
            <person name="Schroeder M.S."/>
            <person name="Andersson A."/>
            <person name="Holm T."/>
            <person name="Sigurgeirsson B."/>
            <person name="Wu G."/>
            <person name="Sankaranarayanan S.R."/>
            <person name="Siddharthan R."/>
            <person name="Sanyal K."/>
            <person name="Lundeberg J."/>
            <person name="Nystedt B."/>
            <person name="Boekhout T."/>
            <person name="Dawson T.L. Jr."/>
            <person name="Heitman J."/>
            <person name="Scheynius A."/>
            <person name="Lehtioe J."/>
        </authorList>
    </citation>
    <scope>NUCLEOTIDE SEQUENCE [LARGE SCALE GENOMIC DNA]</scope>
    <source>
        <strain evidence="14">ATCC 42132</strain>
    </source>
</reference>
<dbReference type="GO" id="GO:0005789">
    <property type="term" value="C:endoplasmic reticulum membrane"/>
    <property type="evidence" value="ECO:0007669"/>
    <property type="project" value="UniProtKB-SubCell"/>
</dbReference>
<dbReference type="STRING" id="1230383.M5E6S5"/>
<dbReference type="InterPro" id="IPR038518">
    <property type="entry name" value="Glyco_hydro_63N_sf"/>
</dbReference>
<dbReference type="InterPro" id="IPR012341">
    <property type="entry name" value="6hp_glycosidase-like_sf"/>
</dbReference>
<evidence type="ECO:0000256" key="7">
    <source>
        <dbReference type="ARBA" id="ARBA00022989"/>
    </source>
</evidence>
<dbReference type="PANTHER" id="PTHR10412:SF11">
    <property type="entry name" value="MANNOSYL-OLIGOSACCHARIDE GLUCOSIDASE"/>
    <property type="match status" value="1"/>
</dbReference>
<evidence type="ECO:0000256" key="5">
    <source>
        <dbReference type="ARBA" id="ARBA00022824"/>
    </source>
</evidence>
<gene>
    <name evidence="13" type="ORF">MSYG_0639</name>
</gene>
<dbReference type="PANTHER" id="PTHR10412">
    <property type="entry name" value="MANNOSYL-OLIGOSACCHARIDE GLUCOSIDASE"/>
    <property type="match status" value="1"/>
</dbReference>
<dbReference type="InterPro" id="IPR004888">
    <property type="entry name" value="Glycoside_hydrolase_63"/>
</dbReference>
<dbReference type="GO" id="GO:0006487">
    <property type="term" value="P:protein N-linked glycosylation"/>
    <property type="evidence" value="ECO:0007669"/>
    <property type="project" value="UniProtKB-UniRule"/>
</dbReference>
<dbReference type="SUPFAM" id="SSF48208">
    <property type="entry name" value="Six-hairpin glycosidases"/>
    <property type="match status" value="1"/>
</dbReference>
<comment type="function">
    <text evidence="12">Cleaves the distal alpha 1,2-linked glucose residue from the Glc(3)Man(9)GlcNAc(2) oligosaccharide precursor.</text>
</comment>
<keyword evidence="8" id="KW-0472">Membrane</keyword>
<evidence type="ECO:0000256" key="1">
    <source>
        <dbReference type="ARBA" id="ARBA00004648"/>
    </source>
</evidence>
<dbReference type="HOGENOM" id="CLU_007380_1_0_1"/>
<keyword evidence="5 12" id="KW-0256">Endoplasmic reticulum</keyword>
<name>M5E6S5_MALS4</name>
<evidence type="ECO:0000256" key="3">
    <source>
        <dbReference type="ARBA" id="ARBA00022692"/>
    </source>
</evidence>
<evidence type="ECO:0000256" key="2">
    <source>
        <dbReference type="ARBA" id="ARBA00010833"/>
    </source>
</evidence>
<proteinExistence type="inferred from homology"/>
<dbReference type="KEGG" id="msym:MSY001_0793"/>
<dbReference type="GO" id="GO:0009311">
    <property type="term" value="P:oligosaccharide metabolic process"/>
    <property type="evidence" value="ECO:0007669"/>
    <property type="project" value="UniProtKB-UniRule"/>
</dbReference>
<dbReference type="Proteomes" id="UP000186303">
    <property type="component" value="Chromosome 1"/>
</dbReference>
<dbReference type="Pfam" id="PF03200">
    <property type="entry name" value="Glyco_hydro_63"/>
    <property type="match status" value="1"/>
</dbReference>
<dbReference type="EMBL" id="LT671821">
    <property type="protein sequence ID" value="SHO76301.1"/>
    <property type="molecule type" value="Genomic_DNA"/>
</dbReference>
<evidence type="ECO:0000313" key="13">
    <source>
        <dbReference type="EMBL" id="SHO76301.1"/>
    </source>
</evidence>
<keyword evidence="14" id="KW-1185">Reference proteome</keyword>
<dbReference type="OrthoDB" id="410058at2759"/>
<accession>M5E6S5</accession>
<evidence type="ECO:0000313" key="14">
    <source>
        <dbReference type="Proteomes" id="UP000186303"/>
    </source>
</evidence>
<organism evidence="13 14">
    <name type="scientific">Malassezia sympodialis (strain ATCC 42132)</name>
    <name type="common">Atopic eczema-associated yeast</name>
    <dbReference type="NCBI Taxonomy" id="1230383"/>
    <lineage>
        <taxon>Eukaryota</taxon>
        <taxon>Fungi</taxon>
        <taxon>Dikarya</taxon>
        <taxon>Basidiomycota</taxon>
        <taxon>Ustilaginomycotina</taxon>
        <taxon>Malasseziomycetes</taxon>
        <taxon>Malasseziales</taxon>
        <taxon>Malasseziaceae</taxon>
        <taxon>Malassezia</taxon>
    </lineage>
</organism>
<evidence type="ECO:0000256" key="4">
    <source>
        <dbReference type="ARBA" id="ARBA00022801"/>
    </source>
</evidence>
<dbReference type="OMA" id="IHLDLRC"/>
<comment type="similarity">
    <text evidence="2 12">Belongs to the glycosyl hydrolase 63 family.</text>
</comment>
<comment type="catalytic activity">
    <reaction evidence="12">
        <text>N(4)-(alpha-D-Glc-(1-&gt;2)-alpha-D-Glc-(1-&gt;3)-alpha-D-Glc-(1-&gt;3)-alpha-D-Man-(1-&gt;2)-alpha-D-Man-(1-&gt;2)-alpha-D-Man-(1-&gt;3)-[alpha-D-Man-(1-&gt;2)-alpha-D-Man-(1-&gt;3)-[alpha-D-Man-(1-&gt;2)-alpha-D-Man-(1-&gt;6)]-alpha-D-Man-(1-&gt;6)]-beta-D-Man-(1-&gt;4)-beta-D-GlcNAc-(1-&gt;4)-beta-D-GlcNAc)-L-asparaginyl-[protein] + H2O = N(4)-(alpha-D-Glc-(1-&gt;3)-alpha-D-Glc-(1-&gt;3)-alpha-D-Man-(1-&gt;2)-alpha-D-Man-(1-&gt;2)-alpha-D-Man-(1-&gt;3)-[alpha-D-Man-(1-&gt;2)-alpha-D-Man-(1-&gt;3)-[alpha-D-Man-(1-&gt;2)-alpha-D-Man-(1-&gt;6)]-alpha-D-Man-(1-&gt;6)]-beta-D-Man-(1-&gt;4)-beta-D-GlcNAc-(1-&gt;4)-beta-D-GlcNAc)-L-asparaginyl-[protein] + beta-D-glucose</text>
        <dbReference type="Rhea" id="RHEA:55988"/>
        <dbReference type="Rhea" id="RHEA-COMP:12806"/>
        <dbReference type="Rhea" id="RHEA-COMP:14355"/>
        <dbReference type="ChEBI" id="CHEBI:15377"/>
        <dbReference type="ChEBI" id="CHEBI:15903"/>
        <dbReference type="ChEBI" id="CHEBI:59082"/>
        <dbReference type="ChEBI" id="CHEBI:132537"/>
        <dbReference type="EC" id="3.2.1.106"/>
    </reaction>
</comment>
<sequence>MTLGWAVWLLCLCAVVAPTLAADVNTSTIWGTYRPQLFFGLRPRVPRTLVTGLAWFSTADYEHASVLRHSASDNDGIESFKWLYHDGRNFGVQEIIDRKYNYRLETSFVKAGHEHGQPGHWAVRVRGTVLDDSKPAQLSTFFYVGSEDSEASFTIQGEQLHGTELGGFSLRTQEHPGQTPMKAFTTMRVPSHNVWRGPDHILADMRPHLQAMARSQEVWPPAAEAMQLTNNSETQSNWYALQRTYRGNFTYDIMLDSALSDLDRWDSDAVTAALEQYKRAFDAKFEKTFALSSSFSPKQVTYAREIHAQLLGGIGYYHGTCLVDRRPAEDNGLVLHNMEDAQPEEEGPYSLLTATPSRTFFPRGFYWDEGFHLLQLGAWDAELSMELLESWTSLVDSDGWIAREQILGEEARSQVPGPFQTQYPLYANPPTLVWGLQAYVRGLETQLAEAQENVEGTSGLSALEADAAMLSRMYERLQALYEPWQRHYEWFRRTQRGQIRQWDRKATARHEGYRWRGRSYTHVLTSGLDDYPRAATPHVGELHVDLHAWMGSFARSMQQLAQVLGQVDDALEYGEHLEDIAANAVDLHWNEQDGLFCDLSVDSDDVSYFECHAGYVSLFPLMLRLLPADSAQLGASLRLLRDETQLWSPYGIRSLSKRHPLFGTEEDYWRGAIWLPINYLLLGALRHYATGPGPHAADARAAYVDLRNNLVNTVLEEYERTGYTWEQFDQATGRGRRNYPFTGWTSLVVLIMAEIY</sequence>
<dbReference type="SMR" id="M5E6S5"/>
<protein>
    <recommendedName>
        <fullName evidence="11 12">Mannosyl-oligosaccharide glucosidase</fullName>
        <ecNumber evidence="11 12">3.2.1.106</ecNumber>
    </recommendedName>
</protein>